<accession>X1A1L6</accession>
<organism evidence="1">
    <name type="scientific">marine sediment metagenome</name>
    <dbReference type="NCBI Taxonomy" id="412755"/>
    <lineage>
        <taxon>unclassified sequences</taxon>
        <taxon>metagenomes</taxon>
        <taxon>ecological metagenomes</taxon>
    </lineage>
</organism>
<dbReference type="AlphaFoldDB" id="X1A1L6"/>
<evidence type="ECO:0000313" key="1">
    <source>
        <dbReference type="EMBL" id="GAG64052.1"/>
    </source>
</evidence>
<reference evidence="1" key="1">
    <citation type="journal article" date="2014" name="Front. Microbiol.">
        <title>High frequency of phylogenetically diverse reductive dehalogenase-homologous genes in deep subseafloor sedimentary metagenomes.</title>
        <authorList>
            <person name="Kawai M."/>
            <person name="Futagami T."/>
            <person name="Toyoda A."/>
            <person name="Takaki Y."/>
            <person name="Nishi S."/>
            <person name="Hori S."/>
            <person name="Arai W."/>
            <person name="Tsubouchi T."/>
            <person name="Morono Y."/>
            <person name="Uchiyama I."/>
            <person name="Ito T."/>
            <person name="Fujiyama A."/>
            <person name="Inagaki F."/>
            <person name="Takami H."/>
        </authorList>
    </citation>
    <scope>NUCLEOTIDE SEQUENCE</scope>
    <source>
        <strain evidence="1">Expedition CK06-06</strain>
    </source>
</reference>
<name>X1A1L6_9ZZZZ</name>
<comment type="caution">
    <text evidence="1">The sequence shown here is derived from an EMBL/GenBank/DDBJ whole genome shotgun (WGS) entry which is preliminary data.</text>
</comment>
<feature type="non-terminal residue" evidence="1">
    <location>
        <position position="1"/>
    </location>
</feature>
<protein>
    <submittedName>
        <fullName evidence="1">Uncharacterized protein</fullName>
    </submittedName>
</protein>
<dbReference type="EMBL" id="BART01005308">
    <property type="protein sequence ID" value="GAG64052.1"/>
    <property type="molecule type" value="Genomic_DNA"/>
</dbReference>
<gene>
    <name evidence="1" type="ORF">S01H4_12468</name>
</gene>
<proteinExistence type="predicted"/>
<sequence>AYGRKIEAHTLHTSSTVKTSAAGNSRSYGYPFSDFVAINFTA</sequence>